<comment type="subcellular location">
    <subcellularLocation>
        <location evidence="1">Cell membrane</location>
        <topology evidence="1">Multi-pass membrane protein</topology>
    </subcellularLocation>
</comment>
<evidence type="ECO:0000256" key="3">
    <source>
        <dbReference type="ARBA" id="ARBA00022676"/>
    </source>
</evidence>
<dbReference type="PANTHER" id="PTHR33908:SF11">
    <property type="entry name" value="MEMBRANE PROTEIN"/>
    <property type="match status" value="1"/>
</dbReference>
<evidence type="ECO:0000313" key="10">
    <source>
        <dbReference type="EMBL" id="MFD0749799.1"/>
    </source>
</evidence>
<sequence>MQLFSAQKSHRSTQILACFLICWTLLNIAQAYTLELHADEAYYWMYSRFLDWGYFDHPPMVALFIRMGDSLMHNELGLRLITIITSSLSVYVLWLILKKYAVDILPFVMVAAGIFIFSIYGFTTTPDAPLYFFAILFYYVYQRYIDNDEWPLAIALGVLIACMLYSKYHAVLLVAFTLASNIKLLRRPSFYLIVTLSVLLYAPHILWQVQHGYPSLNYHLYERAASIYNSDNTFSYIPGQLLMAGPLIGWFLFYQAFSIKIKDAFIRCLLVNCIGTLIFFFITTFRGEAQPHWTLIAFAPLVMLALIRFKQVGQVPRWFYPIATINIILIVAIRLCLIFAFPFVKQLGQIKSYYGFREWSAVVKQKAGDAYVVLTDGFQNPSKYNYYTNSMKGFSYDSRYYHRTQFDMWPIEELMQGKRVLYLNDYKSVHTTDSIKNPHWTWHTEWIDDFRTYQKVKIETEISRMTVKPGQEISIPLKITNPYLYSISFNNAGRKQQVLLGACYFIGDRLMHAQKSDSLFSKITIKPGGSIPYKFGLTMPVQKGTYQLIFSIKTTPFAGSTNSRTVKLTVE</sequence>
<evidence type="ECO:0000256" key="4">
    <source>
        <dbReference type="ARBA" id="ARBA00022679"/>
    </source>
</evidence>
<feature type="transmembrane region" description="Helical" evidence="8">
    <location>
        <begin position="264"/>
        <end position="285"/>
    </location>
</feature>
<evidence type="ECO:0000256" key="8">
    <source>
        <dbReference type="SAM" id="Phobius"/>
    </source>
</evidence>
<protein>
    <submittedName>
        <fullName evidence="10">ArnT family glycosyltransferase</fullName>
        <ecNumber evidence="10">2.4.-.-</ecNumber>
    </submittedName>
</protein>
<dbReference type="InterPro" id="IPR050297">
    <property type="entry name" value="LipidA_mod_glycosyltrf_83"/>
</dbReference>
<dbReference type="PANTHER" id="PTHR33908">
    <property type="entry name" value="MANNOSYLTRANSFERASE YKCB-RELATED"/>
    <property type="match status" value="1"/>
</dbReference>
<evidence type="ECO:0000256" key="1">
    <source>
        <dbReference type="ARBA" id="ARBA00004651"/>
    </source>
</evidence>
<organism evidence="10 11">
    <name type="scientific">Mucilaginibacter calamicampi</name>
    <dbReference type="NCBI Taxonomy" id="1302352"/>
    <lineage>
        <taxon>Bacteria</taxon>
        <taxon>Pseudomonadati</taxon>
        <taxon>Bacteroidota</taxon>
        <taxon>Sphingobacteriia</taxon>
        <taxon>Sphingobacteriales</taxon>
        <taxon>Sphingobacteriaceae</taxon>
        <taxon>Mucilaginibacter</taxon>
    </lineage>
</organism>
<evidence type="ECO:0000259" key="9">
    <source>
        <dbReference type="Pfam" id="PF13231"/>
    </source>
</evidence>
<evidence type="ECO:0000256" key="7">
    <source>
        <dbReference type="ARBA" id="ARBA00023136"/>
    </source>
</evidence>
<feature type="transmembrane region" description="Helical" evidence="8">
    <location>
        <begin position="190"/>
        <end position="207"/>
    </location>
</feature>
<keyword evidence="11" id="KW-1185">Reference proteome</keyword>
<evidence type="ECO:0000256" key="5">
    <source>
        <dbReference type="ARBA" id="ARBA00022692"/>
    </source>
</evidence>
<keyword evidence="5 8" id="KW-0812">Transmembrane</keyword>
<dbReference type="EC" id="2.4.-.-" evidence="10"/>
<feature type="transmembrane region" description="Helical" evidence="8">
    <location>
        <begin position="236"/>
        <end position="257"/>
    </location>
</feature>
<name>A0ABW2YW71_9SPHI</name>
<evidence type="ECO:0000256" key="6">
    <source>
        <dbReference type="ARBA" id="ARBA00022989"/>
    </source>
</evidence>
<evidence type="ECO:0000256" key="2">
    <source>
        <dbReference type="ARBA" id="ARBA00022475"/>
    </source>
</evidence>
<comment type="caution">
    <text evidence="10">The sequence shown here is derived from an EMBL/GenBank/DDBJ whole genome shotgun (WGS) entry which is preliminary data.</text>
</comment>
<feature type="transmembrane region" description="Helical" evidence="8">
    <location>
        <begin position="104"/>
        <end position="123"/>
    </location>
</feature>
<keyword evidence="7 8" id="KW-0472">Membrane</keyword>
<keyword evidence="6 8" id="KW-1133">Transmembrane helix</keyword>
<accession>A0ABW2YW71</accession>
<feature type="transmembrane region" description="Helical" evidence="8">
    <location>
        <begin position="152"/>
        <end position="178"/>
    </location>
</feature>
<dbReference type="GO" id="GO:0016757">
    <property type="term" value="F:glycosyltransferase activity"/>
    <property type="evidence" value="ECO:0007669"/>
    <property type="project" value="UniProtKB-KW"/>
</dbReference>
<feature type="domain" description="Glycosyltransferase RgtA/B/C/D-like" evidence="9">
    <location>
        <begin position="56"/>
        <end position="207"/>
    </location>
</feature>
<dbReference type="InterPro" id="IPR038731">
    <property type="entry name" value="RgtA/B/C-like"/>
</dbReference>
<dbReference type="Proteomes" id="UP001596958">
    <property type="component" value="Unassembled WGS sequence"/>
</dbReference>
<keyword evidence="3 10" id="KW-0328">Glycosyltransferase</keyword>
<keyword evidence="2" id="KW-1003">Cell membrane</keyword>
<dbReference type="Pfam" id="PF13231">
    <property type="entry name" value="PMT_2"/>
    <property type="match status" value="1"/>
</dbReference>
<keyword evidence="4 10" id="KW-0808">Transferase</keyword>
<gene>
    <name evidence="10" type="ORF">ACFQZS_06575</name>
</gene>
<dbReference type="RefSeq" id="WP_377098472.1">
    <property type="nucleotide sequence ID" value="NZ_JBHTHU010000005.1"/>
</dbReference>
<reference evidence="11" key="1">
    <citation type="journal article" date="2019" name="Int. J. Syst. Evol. Microbiol.">
        <title>The Global Catalogue of Microorganisms (GCM) 10K type strain sequencing project: providing services to taxonomists for standard genome sequencing and annotation.</title>
        <authorList>
            <consortium name="The Broad Institute Genomics Platform"/>
            <consortium name="The Broad Institute Genome Sequencing Center for Infectious Disease"/>
            <person name="Wu L."/>
            <person name="Ma J."/>
        </authorList>
    </citation>
    <scope>NUCLEOTIDE SEQUENCE [LARGE SCALE GENOMIC DNA]</scope>
    <source>
        <strain evidence="11">CCUG 63418</strain>
    </source>
</reference>
<proteinExistence type="predicted"/>
<feature type="transmembrane region" description="Helical" evidence="8">
    <location>
        <begin position="291"/>
        <end position="307"/>
    </location>
</feature>
<dbReference type="EMBL" id="JBHTHU010000005">
    <property type="protein sequence ID" value="MFD0749799.1"/>
    <property type="molecule type" value="Genomic_DNA"/>
</dbReference>
<evidence type="ECO:0000313" key="11">
    <source>
        <dbReference type="Proteomes" id="UP001596958"/>
    </source>
</evidence>
<feature type="transmembrane region" description="Helical" evidence="8">
    <location>
        <begin position="319"/>
        <end position="344"/>
    </location>
</feature>
<feature type="transmembrane region" description="Helical" evidence="8">
    <location>
        <begin position="76"/>
        <end position="97"/>
    </location>
</feature>